<dbReference type="EMBL" id="JBDZDV010000001">
    <property type="protein sequence ID" value="MET3109760.1"/>
    <property type="molecule type" value="Genomic_DNA"/>
</dbReference>
<evidence type="ECO:0000313" key="2">
    <source>
        <dbReference type="Proteomes" id="UP001549019"/>
    </source>
</evidence>
<protein>
    <submittedName>
        <fullName evidence="1">Uncharacterized protein</fullName>
    </submittedName>
</protein>
<organism evidence="1 2">
    <name type="scientific">Salinicoccus halitifaciens</name>
    <dbReference type="NCBI Taxonomy" id="1073415"/>
    <lineage>
        <taxon>Bacteria</taxon>
        <taxon>Bacillati</taxon>
        <taxon>Bacillota</taxon>
        <taxon>Bacilli</taxon>
        <taxon>Bacillales</taxon>
        <taxon>Staphylococcaceae</taxon>
        <taxon>Salinicoccus</taxon>
    </lineage>
</organism>
<proteinExistence type="predicted"/>
<dbReference type="Proteomes" id="UP001549019">
    <property type="component" value="Unassembled WGS sequence"/>
</dbReference>
<evidence type="ECO:0000313" key="1">
    <source>
        <dbReference type="EMBL" id="MET3109760.1"/>
    </source>
</evidence>
<accession>A0ABV2E5Q0</accession>
<reference evidence="1 2" key="1">
    <citation type="submission" date="2024-05" db="EMBL/GenBank/DDBJ databases">
        <title>Genomic Encyclopedia of Type Strains, Phase IV (KMG-IV): sequencing the most valuable type-strain genomes for metagenomic binning, comparative biology and taxonomic classification.</title>
        <authorList>
            <person name="Goeker M."/>
        </authorList>
    </citation>
    <scope>NUCLEOTIDE SEQUENCE [LARGE SCALE GENOMIC DNA]</scope>
    <source>
        <strain evidence="1 2">DSM 25286</strain>
    </source>
</reference>
<name>A0ABV2E5Q0_9STAP</name>
<dbReference type="RefSeq" id="WP_230820900.1">
    <property type="nucleotide sequence ID" value="NZ_JAJNCU010000001.1"/>
</dbReference>
<gene>
    <name evidence="1" type="ORF">ABHD89_000148</name>
</gene>
<sequence>MTQEIYLEDMLEVLRANLAEKLTELVDEDRIYKFSVPDELSDAELSPCIRLNLADMRPNRWAGDKVVGYYYEFLIDIWHEDYHQAFVIGQHVQQVLREMNFRQTSPVFEEDEDTDLYRDSRTYAGNILI</sequence>
<keyword evidence="2" id="KW-1185">Reference proteome</keyword>
<comment type="caution">
    <text evidence="1">The sequence shown here is derived from an EMBL/GenBank/DDBJ whole genome shotgun (WGS) entry which is preliminary data.</text>
</comment>